<evidence type="ECO:0000313" key="8">
    <source>
        <dbReference type="Proteomes" id="UP001597393"/>
    </source>
</evidence>
<evidence type="ECO:0000259" key="6">
    <source>
        <dbReference type="Pfam" id="PF02897"/>
    </source>
</evidence>
<dbReference type="InterPro" id="IPR051543">
    <property type="entry name" value="Serine_Peptidase_S9A"/>
</dbReference>
<proteinExistence type="inferred from homology"/>
<gene>
    <name evidence="7" type="ORF">ACFSQ3_02030</name>
</gene>
<comment type="similarity">
    <text evidence="1">Belongs to the peptidase S9A family.</text>
</comment>
<dbReference type="PANTHER" id="PTHR11757">
    <property type="entry name" value="PROTEASE FAMILY S9A OLIGOPEPTIDASE"/>
    <property type="match status" value="1"/>
</dbReference>
<evidence type="ECO:0000256" key="2">
    <source>
        <dbReference type="ARBA" id="ARBA00022670"/>
    </source>
</evidence>
<feature type="domain" description="Peptidase S9 prolyl oligopeptidase catalytic" evidence="5">
    <location>
        <begin position="501"/>
        <end position="713"/>
    </location>
</feature>
<dbReference type="RefSeq" id="WP_380867046.1">
    <property type="nucleotide sequence ID" value="NZ_JBHUMA010000004.1"/>
</dbReference>
<keyword evidence="3" id="KW-0378">Hydrolase</keyword>
<dbReference type="Pfam" id="PF02897">
    <property type="entry name" value="Peptidase_S9_N"/>
    <property type="match status" value="1"/>
</dbReference>
<dbReference type="InterPro" id="IPR029058">
    <property type="entry name" value="AB_hydrolase_fold"/>
</dbReference>
<evidence type="ECO:0000256" key="1">
    <source>
        <dbReference type="ARBA" id="ARBA00005228"/>
    </source>
</evidence>
<reference evidence="8" key="1">
    <citation type="journal article" date="2019" name="Int. J. Syst. Evol. Microbiol.">
        <title>The Global Catalogue of Microorganisms (GCM) 10K type strain sequencing project: providing services to taxonomists for standard genome sequencing and annotation.</title>
        <authorList>
            <consortium name="The Broad Institute Genomics Platform"/>
            <consortium name="The Broad Institute Genome Sequencing Center for Infectious Disease"/>
            <person name="Wu L."/>
            <person name="Ma J."/>
        </authorList>
    </citation>
    <scope>NUCLEOTIDE SEQUENCE [LARGE SCALE GENOMIC DNA]</scope>
    <source>
        <strain evidence="8">KCTC 42248</strain>
    </source>
</reference>
<keyword evidence="4" id="KW-0720">Serine protease</keyword>
<comment type="caution">
    <text evidence="7">The sequence shown here is derived from an EMBL/GenBank/DDBJ whole genome shotgun (WGS) entry which is preliminary data.</text>
</comment>
<name>A0ABW5NF17_9SPHI</name>
<dbReference type="EMBL" id="JBHUMA010000004">
    <property type="protein sequence ID" value="MFD2597714.1"/>
    <property type="molecule type" value="Genomic_DNA"/>
</dbReference>
<keyword evidence="2" id="KW-0645">Protease</keyword>
<evidence type="ECO:0000256" key="4">
    <source>
        <dbReference type="ARBA" id="ARBA00022825"/>
    </source>
</evidence>
<dbReference type="InterPro" id="IPR023302">
    <property type="entry name" value="Pept_S9A_N"/>
</dbReference>
<dbReference type="PANTHER" id="PTHR11757:SF19">
    <property type="entry name" value="PROLYL ENDOPEPTIDASE-LIKE"/>
    <property type="match status" value="1"/>
</dbReference>
<evidence type="ECO:0000259" key="5">
    <source>
        <dbReference type="Pfam" id="PF00326"/>
    </source>
</evidence>
<organism evidence="7 8">
    <name type="scientific">Sphingobacterium corticis</name>
    <dbReference type="NCBI Taxonomy" id="1812823"/>
    <lineage>
        <taxon>Bacteria</taxon>
        <taxon>Pseudomonadati</taxon>
        <taxon>Bacteroidota</taxon>
        <taxon>Sphingobacteriia</taxon>
        <taxon>Sphingobacteriales</taxon>
        <taxon>Sphingobacteriaceae</taxon>
        <taxon>Sphingobacterium</taxon>
    </lineage>
</organism>
<dbReference type="Proteomes" id="UP001597393">
    <property type="component" value="Unassembled WGS sequence"/>
</dbReference>
<protein>
    <submittedName>
        <fullName evidence="7">S9 family peptidase</fullName>
    </submittedName>
</protein>
<evidence type="ECO:0000313" key="7">
    <source>
        <dbReference type="EMBL" id="MFD2597714.1"/>
    </source>
</evidence>
<evidence type="ECO:0000256" key="3">
    <source>
        <dbReference type="ARBA" id="ARBA00022801"/>
    </source>
</evidence>
<dbReference type="InterPro" id="IPR002470">
    <property type="entry name" value="Peptidase_S9A"/>
</dbReference>
<dbReference type="Gene3D" id="2.130.10.120">
    <property type="entry name" value="Prolyl oligopeptidase, N-terminal domain"/>
    <property type="match status" value="1"/>
</dbReference>
<dbReference type="Pfam" id="PF00326">
    <property type="entry name" value="Peptidase_S9"/>
    <property type="match status" value="1"/>
</dbReference>
<dbReference type="SUPFAM" id="SSF53474">
    <property type="entry name" value="alpha/beta-Hydrolases"/>
    <property type="match status" value="1"/>
</dbReference>
<accession>A0ABW5NF17</accession>
<dbReference type="PROSITE" id="PS51257">
    <property type="entry name" value="PROKAR_LIPOPROTEIN"/>
    <property type="match status" value="1"/>
</dbReference>
<dbReference type="InterPro" id="IPR001375">
    <property type="entry name" value="Peptidase_S9_cat"/>
</dbReference>
<sequence length="719" mass="81513">MKSKTGFGLIALTIIAGSCKTQEEKRTAPQWPNDVEAPLAEQKPYTRVMHGDTVIDNYYWLNDYFKEGPDSSKVVDYLNAENAYTKAMMQDTEDFQKNLFTELKGRIKEADESVPYIKDGYYYYRRTDAGKQYYKLCRKKGSLDAKEEVILDVDKMADGYAYFAVGGTSISPDNKLLAYAVDTVSRREYTLHIKNLETGEVYADRVARTSGGIVWAADNKTIFYTSQNPKTLLSEKIKRHTIGTKESADITVYEEKDKTNYIGVSKSKNGAYIMIYSGGTMSSETRYLKADNPQGEFQLFQPRTKDVLYHVTPLDDKFIIVTNDNAKNFKVMEAPLDKTEKANWKEVIAHRNDVLVEGVDEFKDFMVVSERKNGLSQLAIHDTKSGKAHYLDFGEEAYTVYSSTNAEYNTEVLRYGYTSLVTPSSTYDYNMRTKEKELKKQQEVLGGYDADQYESKRVFATATDGTKVPISMVYKKGFEQNGQAPLLLYAYGSYGMSMDPTFSSTRLSLLNRGFVFAIAHIRGGEEMGRQWYEDGKMMKKKNTFTDFIDCGKFLVDQKFTSEKHLYAEGGSAGGLLMGAIINMAPNMWNGVIAAVPFVDVVTTMLDETIPLTTNEYDEWGNPNNAEAYHYMKSYSPYENVEAKEYPNLLVTTGLHDSQVQYFEPAKWVAKLRTTKKGDNVVLLKTDMEYGHGGASGRFDYLKDLALEYAFLFKLEGITE</sequence>
<dbReference type="Gene3D" id="3.40.50.1820">
    <property type="entry name" value="alpha/beta hydrolase"/>
    <property type="match status" value="1"/>
</dbReference>
<dbReference type="SUPFAM" id="SSF50993">
    <property type="entry name" value="Peptidase/esterase 'gauge' domain"/>
    <property type="match status" value="1"/>
</dbReference>
<feature type="domain" description="Peptidase S9A N-terminal" evidence="6">
    <location>
        <begin position="40"/>
        <end position="442"/>
    </location>
</feature>
<keyword evidence="8" id="KW-1185">Reference proteome</keyword>
<dbReference type="PRINTS" id="PR00862">
    <property type="entry name" value="PROLIGOPTASE"/>
</dbReference>